<dbReference type="SUPFAM" id="SSF64005">
    <property type="entry name" value="Undecaprenyl diphosphate synthase"/>
    <property type="match status" value="1"/>
</dbReference>
<dbReference type="Proteomes" id="UP000254834">
    <property type="component" value="Chromosome"/>
</dbReference>
<comment type="function">
    <text evidence="3">Catalyzes the condensation of isopentenyl diphosphate (IPP) with allylic pyrophosphates generating different type of terpenoids.</text>
</comment>
<dbReference type="PROSITE" id="PS01066">
    <property type="entry name" value="UPP_SYNTHASE"/>
    <property type="match status" value="1"/>
</dbReference>
<dbReference type="OrthoDB" id="4191603at2"/>
<dbReference type="PANTHER" id="PTHR10291">
    <property type="entry name" value="DEHYDRODOLICHYL DIPHOSPHATE SYNTHASE FAMILY MEMBER"/>
    <property type="match status" value="1"/>
</dbReference>
<feature type="binding site" evidence="3">
    <location>
        <begin position="180"/>
        <end position="182"/>
    </location>
    <ligand>
        <name>substrate</name>
    </ligand>
</feature>
<dbReference type="KEGG" id="cdes:C0J27_02245"/>
<reference evidence="4 5" key="1">
    <citation type="submission" date="2017-12" db="EMBL/GenBank/DDBJ databases">
        <title>Chromulinavorax destructans is a abundant pathogen of dominant heterotrophic picoflagllates.</title>
        <authorList>
            <person name="Deeg C.M."/>
            <person name="Zimmer M."/>
            <person name="Suttle C.A."/>
        </authorList>
    </citation>
    <scope>NUCLEOTIDE SEQUENCE [LARGE SCALE GENOMIC DNA]</scope>
    <source>
        <strain evidence="4 5">SeV1</strain>
    </source>
</reference>
<feature type="binding site" evidence="3">
    <location>
        <begin position="11"/>
        <end position="14"/>
    </location>
    <ligand>
        <name>substrate</name>
    </ligand>
</feature>
<dbReference type="InterPro" id="IPR018520">
    <property type="entry name" value="UPP_synth-like_CS"/>
</dbReference>
<feature type="binding site" evidence="3">
    <location>
        <begin position="55"/>
        <end position="57"/>
    </location>
    <ligand>
        <name>substrate</name>
    </ligand>
</feature>
<protein>
    <recommendedName>
        <fullName evidence="3">Isoprenyl transferase</fullName>
        <ecNumber evidence="3">2.5.1.-</ecNumber>
    </recommendedName>
</protein>
<sequence length="225" mass="25496">MITHLACVMDGNRRWATQQGQLPWLGHKAGVATVEMVIKFALQHGISYLSLYTFSLENFNRSLLEQSYLFEIIVSQAEKKIELFIQQNVKIKFLGQLSKFPENIQAICQRIEHKTAQGNALHVNFLFGYGGRQEIFNAAQSLCQQAIQGKSVSLDLFESHLLTTGMPDPDLIIRTGGVQRLSNFLLYQSAYAEIRFLDTLWPDLTEQQLLQTVVHAVQAQKNLGK</sequence>
<proteinExistence type="inferred from homology"/>
<dbReference type="GO" id="GO:0016094">
    <property type="term" value="P:polyprenol biosynthetic process"/>
    <property type="evidence" value="ECO:0007669"/>
    <property type="project" value="TreeGrafter"/>
</dbReference>
<dbReference type="HAMAP" id="MF_01139">
    <property type="entry name" value="ISPT"/>
    <property type="match status" value="1"/>
</dbReference>
<evidence type="ECO:0000313" key="5">
    <source>
        <dbReference type="Proteomes" id="UP000254834"/>
    </source>
</evidence>
<dbReference type="PANTHER" id="PTHR10291:SF43">
    <property type="entry name" value="DEHYDRODOLICHYL DIPHOSPHATE SYNTHASE COMPLEX SUBUNIT DHDDS"/>
    <property type="match status" value="1"/>
</dbReference>
<dbReference type="EC" id="2.5.1.-" evidence="3"/>
<dbReference type="GO" id="GO:0000287">
    <property type="term" value="F:magnesium ion binding"/>
    <property type="evidence" value="ECO:0007669"/>
    <property type="project" value="UniProtKB-UniRule"/>
</dbReference>
<dbReference type="NCBIfam" id="TIGR00055">
    <property type="entry name" value="uppS"/>
    <property type="match status" value="1"/>
</dbReference>
<evidence type="ECO:0000256" key="2">
    <source>
        <dbReference type="ARBA" id="ARBA00038453"/>
    </source>
</evidence>
<dbReference type="AlphaFoldDB" id="A0A345ZB90"/>
<feature type="binding site" evidence="3">
    <location>
        <position position="15"/>
    </location>
    <ligand>
        <name>substrate</name>
    </ligand>
</feature>
<feature type="binding site" evidence="3">
    <location>
        <position position="10"/>
    </location>
    <ligand>
        <name>Mg(2+)</name>
        <dbReference type="ChEBI" id="CHEBI:18420"/>
    </ligand>
</feature>
<keyword evidence="5" id="KW-1185">Reference proteome</keyword>
<feature type="active site" description="Proton acceptor" evidence="3">
    <location>
        <position position="58"/>
    </location>
</feature>
<name>A0A345ZB90_9BACT</name>
<feature type="binding site" evidence="3">
    <location>
        <position position="174"/>
    </location>
    <ligand>
        <name>substrate</name>
    </ligand>
</feature>
<dbReference type="Gene3D" id="3.40.1180.10">
    <property type="entry name" value="Decaprenyl diphosphate synthase-like"/>
    <property type="match status" value="1"/>
</dbReference>
<dbReference type="Pfam" id="PF01255">
    <property type="entry name" value="Prenyltransf"/>
    <property type="match status" value="1"/>
</dbReference>
<comment type="cofactor">
    <cofactor evidence="3">
        <name>Mg(2+)</name>
        <dbReference type="ChEBI" id="CHEBI:18420"/>
    </cofactor>
    <text evidence="3">Binds 2 magnesium ions per subunit.</text>
</comment>
<dbReference type="InterPro" id="IPR036424">
    <property type="entry name" value="UPP_synth-like_sf"/>
</dbReference>
<dbReference type="RefSeq" id="WP_115585572.1">
    <property type="nucleotide sequence ID" value="NZ_CP025544.1"/>
</dbReference>
<dbReference type="GO" id="GO:0045547">
    <property type="term" value="F:ditrans,polycis-polyprenyl diphosphate synthase [(2E,6E)-farnesyl diphosphate specific] activity"/>
    <property type="evidence" value="ECO:0007669"/>
    <property type="project" value="TreeGrafter"/>
</dbReference>
<accession>A0A345ZB90</accession>
<dbReference type="InterPro" id="IPR001441">
    <property type="entry name" value="UPP_synth-like"/>
</dbReference>
<dbReference type="CDD" id="cd00475">
    <property type="entry name" value="Cis_IPPS"/>
    <property type="match status" value="1"/>
</dbReference>
<keyword evidence="1 3" id="KW-0808">Transferase</keyword>
<keyword evidence="3" id="KW-0460">Magnesium</keyword>
<gene>
    <name evidence="4" type="primary">uppS</name>
    <name evidence="4" type="ORF">C0J27_02245</name>
</gene>
<feature type="binding site" evidence="3">
    <location>
        <position position="193"/>
    </location>
    <ligand>
        <name>Mg(2+)</name>
        <dbReference type="ChEBI" id="CHEBI:18420"/>
    </ligand>
</feature>
<feature type="binding site" evidence="3">
    <location>
        <position position="61"/>
    </location>
    <ligand>
        <name>substrate</name>
    </ligand>
</feature>
<evidence type="ECO:0000313" key="4">
    <source>
        <dbReference type="EMBL" id="AXK60557.1"/>
    </source>
</evidence>
<evidence type="ECO:0000256" key="3">
    <source>
        <dbReference type="HAMAP-Rule" id="MF_01139"/>
    </source>
</evidence>
<feature type="active site" evidence="3">
    <location>
        <position position="10"/>
    </location>
</feature>
<dbReference type="EMBL" id="CP025544">
    <property type="protein sequence ID" value="AXK60557.1"/>
    <property type="molecule type" value="Genomic_DNA"/>
</dbReference>
<keyword evidence="3" id="KW-0479">Metal-binding</keyword>
<comment type="subunit">
    <text evidence="3">Homodimer.</text>
</comment>
<feature type="binding site" evidence="3">
    <location>
        <position position="59"/>
    </location>
    <ligand>
        <name>substrate</name>
    </ligand>
</feature>
<evidence type="ECO:0000256" key="1">
    <source>
        <dbReference type="ARBA" id="ARBA00022679"/>
    </source>
</evidence>
<comment type="caution">
    <text evidence="3">Lacks conserved residue(s) required for the propagation of feature annotation.</text>
</comment>
<feature type="binding site" evidence="3">
    <location>
        <position position="27"/>
    </location>
    <ligand>
        <name>substrate</name>
    </ligand>
</feature>
<comment type="similarity">
    <text evidence="2">Belongs to the UPP synthase family. Z-FPP synthase subfamily.</text>
</comment>
<organism evidence="4 5">
    <name type="scientific">Candidatus Chromulinivorax destructor</name>
    <dbReference type="NCBI Taxonomy" id="2066483"/>
    <lineage>
        <taxon>Bacteria</taxon>
        <taxon>Candidatus Babelota</taxon>
        <taxon>Candidatus Babeliae</taxon>
        <taxon>Candidatus Babeliales</taxon>
        <taxon>Candidatus Chromulinivoraceae</taxon>
        <taxon>Candidatus Chromulinivorax</taxon>
    </lineage>
</organism>